<name>A0A5J9UU62_9POAL</name>
<comment type="caution">
    <text evidence="2">The sequence shown here is derived from an EMBL/GenBank/DDBJ whole genome shotgun (WGS) entry which is preliminary data.</text>
</comment>
<dbReference type="EMBL" id="RWGY01000013">
    <property type="protein sequence ID" value="TVU27342.1"/>
    <property type="molecule type" value="Genomic_DNA"/>
</dbReference>
<evidence type="ECO:0000313" key="4">
    <source>
        <dbReference type="Proteomes" id="UP000324897"/>
    </source>
</evidence>
<dbReference type="Proteomes" id="UP000324897">
    <property type="component" value="Chromosome 2"/>
</dbReference>
<gene>
    <name evidence="2" type="ORF">EJB05_29884</name>
    <name evidence="3" type="ORF">EJB05_29947</name>
</gene>
<organism evidence="2 4">
    <name type="scientific">Eragrostis curvula</name>
    <name type="common">weeping love grass</name>
    <dbReference type="NCBI Taxonomy" id="38414"/>
    <lineage>
        <taxon>Eukaryota</taxon>
        <taxon>Viridiplantae</taxon>
        <taxon>Streptophyta</taxon>
        <taxon>Embryophyta</taxon>
        <taxon>Tracheophyta</taxon>
        <taxon>Spermatophyta</taxon>
        <taxon>Magnoliopsida</taxon>
        <taxon>Liliopsida</taxon>
        <taxon>Poales</taxon>
        <taxon>Poaceae</taxon>
        <taxon>PACMAD clade</taxon>
        <taxon>Chloridoideae</taxon>
        <taxon>Eragrostideae</taxon>
        <taxon>Eragrostidinae</taxon>
        <taxon>Eragrostis</taxon>
    </lineage>
</organism>
<protein>
    <submittedName>
        <fullName evidence="2">Uncharacterized protein</fullName>
    </submittedName>
</protein>
<evidence type="ECO:0000313" key="3">
    <source>
        <dbReference type="EMBL" id="TVU27342.1"/>
    </source>
</evidence>
<proteinExistence type="predicted"/>
<accession>A0A5J9UU62</accession>
<evidence type="ECO:0000256" key="1">
    <source>
        <dbReference type="SAM" id="MobiDB-lite"/>
    </source>
</evidence>
<dbReference type="AlphaFoldDB" id="A0A5J9UU62"/>
<feature type="region of interest" description="Disordered" evidence="1">
    <location>
        <begin position="43"/>
        <end position="64"/>
    </location>
</feature>
<feature type="compositionally biased region" description="Polar residues" evidence="1">
    <location>
        <begin position="50"/>
        <end position="64"/>
    </location>
</feature>
<sequence>MSDEMLEKTEAKVIPVPVSHHQWTYQQKPLTTLIDAQRLPHIPRRPKQGEQFSAESSVSVLLPP</sequence>
<dbReference type="Gramene" id="TVU27283">
    <property type="protein sequence ID" value="TVU27283"/>
    <property type="gene ID" value="EJB05_29884"/>
</dbReference>
<dbReference type="Gramene" id="TVU27342">
    <property type="protein sequence ID" value="TVU27342"/>
    <property type="gene ID" value="EJB05_29947"/>
</dbReference>
<dbReference type="EMBL" id="RWGY01000013">
    <property type="protein sequence ID" value="TVU27283.1"/>
    <property type="molecule type" value="Genomic_DNA"/>
</dbReference>
<keyword evidence="4" id="KW-1185">Reference proteome</keyword>
<reference evidence="2 4" key="1">
    <citation type="journal article" date="2019" name="Sci. Rep.">
        <title>A high-quality genome of Eragrostis curvula grass provides insights into Poaceae evolution and supports new strategies to enhance forage quality.</title>
        <authorList>
            <person name="Carballo J."/>
            <person name="Santos B.A.C.M."/>
            <person name="Zappacosta D."/>
            <person name="Garbus I."/>
            <person name="Selva J.P."/>
            <person name="Gallo C.A."/>
            <person name="Diaz A."/>
            <person name="Albertini E."/>
            <person name="Caccamo M."/>
            <person name="Echenique V."/>
        </authorList>
    </citation>
    <scope>NUCLEOTIDE SEQUENCE [LARGE SCALE GENOMIC DNA]</scope>
    <source>
        <strain evidence="4">cv. Victoria</strain>
        <tissue evidence="2">Leaf</tissue>
    </source>
</reference>
<evidence type="ECO:0000313" key="2">
    <source>
        <dbReference type="EMBL" id="TVU27283.1"/>
    </source>
</evidence>